<feature type="compositionally biased region" description="Low complexity" evidence="1">
    <location>
        <begin position="1917"/>
        <end position="1929"/>
    </location>
</feature>
<feature type="transmembrane region" description="Helical" evidence="2">
    <location>
        <begin position="1667"/>
        <end position="1693"/>
    </location>
</feature>
<feature type="domain" description="MAM" evidence="3">
    <location>
        <begin position="1012"/>
        <end position="1106"/>
    </location>
</feature>
<evidence type="ECO:0000256" key="1">
    <source>
        <dbReference type="SAM" id="MobiDB-lite"/>
    </source>
</evidence>
<dbReference type="PROSITE" id="PS50060">
    <property type="entry name" value="MAM_2"/>
    <property type="match status" value="3"/>
</dbReference>
<dbReference type="OrthoDB" id="6279422at2759"/>
<keyword evidence="5" id="KW-1185">Reference proteome</keyword>
<dbReference type="EMBL" id="JTDF01021659">
    <property type="protein sequence ID" value="KAF8561551.1"/>
    <property type="molecule type" value="Genomic_DNA"/>
</dbReference>
<evidence type="ECO:0000313" key="4">
    <source>
        <dbReference type="EMBL" id="KAF8561551.1"/>
    </source>
</evidence>
<feature type="domain" description="MAM" evidence="3">
    <location>
        <begin position="310"/>
        <end position="396"/>
    </location>
</feature>
<evidence type="ECO:0000259" key="3">
    <source>
        <dbReference type="PROSITE" id="PS50060"/>
    </source>
</evidence>
<reference evidence="4 5" key="1">
    <citation type="submission" date="2019-07" db="EMBL/GenBank/DDBJ databases">
        <title>Annotation for the trematode Paragonimus westermani.</title>
        <authorList>
            <person name="Choi Y.-J."/>
        </authorList>
    </citation>
    <scope>NUCLEOTIDE SEQUENCE [LARGE SCALE GENOMIC DNA]</scope>
    <source>
        <strain evidence="4">180907_Pwestermani</strain>
    </source>
</reference>
<feature type="transmembrane region" description="Helical" evidence="2">
    <location>
        <begin position="1538"/>
        <end position="1560"/>
    </location>
</feature>
<feature type="compositionally biased region" description="Pro residues" evidence="1">
    <location>
        <begin position="1988"/>
        <end position="2003"/>
    </location>
</feature>
<organism evidence="4 5">
    <name type="scientific">Paragonimus westermani</name>
    <dbReference type="NCBI Taxonomy" id="34504"/>
    <lineage>
        <taxon>Eukaryota</taxon>
        <taxon>Metazoa</taxon>
        <taxon>Spiralia</taxon>
        <taxon>Lophotrochozoa</taxon>
        <taxon>Platyhelminthes</taxon>
        <taxon>Trematoda</taxon>
        <taxon>Digenea</taxon>
        <taxon>Plagiorchiida</taxon>
        <taxon>Troglotremata</taxon>
        <taxon>Troglotrematidae</taxon>
        <taxon>Paragonimus</taxon>
    </lineage>
</organism>
<feature type="compositionally biased region" description="Low complexity" evidence="1">
    <location>
        <begin position="1823"/>
        <end position="1835"/>
    </location>
</feature>
<gene>
    <name evidence="4" type="ORF">P879_04157</name>
</gene>
<keyword evidence="2" id="KW-0812">Transmembrane</keyword>
<dbReference type="Proteomes" id="UP000699462">
    <property type="component" value="Unassembled WGS sequence"/>
</dbReference>
<feature type="compositionally biased region" description="Polar residues" evidence="1">
    <location>
        <begin position="2020"/>
        <end position="2030"/>
    </location>
</feature>
<feature type="compositionally biased region" description="Low complexity" evidence="1">
    <location>
        <begin position="2004"/>
        <end position="2019"/>
    </location>
</feature>
<evidence type="ECO:0000313" key="5">
    <source>
        <dbReference type="Proteomes" id="UP000699462"/>
    </source>
</evidence>
<feature type="domain" description="MAM" evidence="3">
    <location>
        <begin position="1215"/>
        <end position="1238"/>
    </location>
</feature>
<feature type="compositionally biased region" description="Low complexity" evidence="1">
    <location>
        <begin position="1957"/>
        <end position="1967"/>
    </location>
</feature>
<dbReference type="Gene3D" id="2.60.120.200">
    <property type="match status" value="2"/>
</dbReference>
<feature type="region of interest" description="Disordered" evidence="1">
    <location>
        <begin position="1820"/>
        <end position="1841"/>
    </location>
</feature>
<feature type="compositionally biased region" description="Low complexity" evidence="1">
    <location>
        <begin position="2063"/>
        <end position="2092"/>
    </location>
</feature>
<dbReference type="GO" id="GO:0016020">
    <property type="term" value="C:membrane"/>
    <property type="evidence" value="ECO:0007669"/>
    <property type="project" value="InterPro"/>
</dbReference>
<name>A0A8T0D4K1_9TREM</name>
<dbReference type="InterPro" id="IPR000998">
    <property type="entry name" value="MAM_dom"/>
</dbReference>
<comment type="caution">
    <text evidence="4">The sequence shown here is derived from an EMBL/GenBank/DDBJ whole genome shotgun (WGS) entry which is preliminary data.</text>
</comment>
<feature type="region of interest" description="Disordered" evidence="1">
    <location>
        <begin position="1911"/>
        <end position="1940"/>
    </location>
</feature>
<keyword evidence="2" id="KW-1133">Transmembrane helix</keyword>
<feature type="region of interest" description="Disordered" evidence="1">
    <location>
        <begin position="145"/>
        <end position="164"/>
    </location>
</feature>
<feature type="compositionally biased region" description="Pro residues" evidence="1">
    <location>
        <begin position="2032"/>
        <end position="2042"/>
    </location>
</feature>
<proteinExistence type="predicted"/>
<accession>A0A8T0D4K1</accession>
<keyword evidence="2" id="KW-0472">Membrane</keyword>
<feature type="compositionally biased region" description="Low complexity" evidence="1">
    <location>
        <begin position="1976"/>
        <end position="1987"/>
    </location>
</feature>
<evidence type="ECO:0000256" key="2">
    <source>
        <dbReference type="SAM" id="Phobius"/>
    </source>
</evidence>
<protein>
    <recommendedName>
        <fullName evidence="3">MAM domain-containing protein</fullName>
    </recommendedName>
</protein>
<feature type="region of interest" description="Disordered" evidence="1">
    <location>
        <begin position="1957"/>
        <end position="2118"/>
    </location>
</feature>
<sequence length="2301" mass="254255">MNDPNSWKHKWRVMTDESASIADQALCLSPLSVAESWTAGTGQRLPWSRRPMSTSHEFSTSGESIQARLWSPPVLRDDALGCLSFQYRVTGIDVETGARGPSLGLLRRQDGRLAKPSDVDNRALCLSAVVRSDLQQAVRPEFGLTPWGRTNRMRPDQMDGSAQGRPIQARLWSPYVTPEDKLRCLGFQYRIEFNSSTTSSTVSLALLQRQEGCSDSIVIGLQFHNPMSLVCRSERLGECQVGKAISFGPFGYSAATSDVSEYAGLDACCFYDARTTDCPTVESTDWYRHSPGSEQRNEEKAQGNSRNSLLTCTFENPLNALCGWRDDVNDWSGRWQLLSRSTGQFGKELCVGFVNSPDFSEDAPQGLTARLWSPLIRLKKLTNSEEPKCLQLFYKIVWTHPPVLVKSDYPPSFGLSEPGLPTKLDCDFSRSLCLWTNDQNNWPVNWALSERHMPNGRPKSMCLAARSTRESPSDLTARLFGPLLTAANSARCLRLTYAIQPNSIQTGPKLALLRRQMGIAYLSELTATSVMLLAASLHGFSVPGMLDSIGSTLDCNFTGTTCNWANDPNNWPVNWRILQVVSNDVSKETAMCLDLKSIFSNHGDMDVSGRLFGPLVSSVNSPQCLQLHYHLVVDLASEDPPTLSMTRLPERRPSLALMRRQMGGNKHFYSPFPSFEAWHKANLRCQFHKISPLPTTVFCLSAYSIDEPVTITDPADEFRLLDCNFESQEARFCHWSVDPRDSHVVWSVDRRTDVDQSIACLKPLAPIGRRARVLAHQEQVSSLTGRLWSRSAILTDLVGDVHSSSVAQCIRFAYRLQLTSGHHPLRTTQDRTDLVFPQLSLLRHSSGDCVRPQNAPRIKYPLELPWNTVTLLYSEPGACSGHSRRSVSRDSTGAYGHKLDRSPHRPSVLDCNFTAITSTCNWANDHNNWPANWQVVTNAVGLSNAACLDVRASPEAFSQSKELTARMFGPLVKSGIQLRCLQFYYMFQVPTLCATLDSDPFNSRHLDDLRLLDCNFEDPDEEFCFWQGDPRNQGAKWKRDVVGSDQVACLKPFSLSSRFTSVHSRSLSSGSLNGRLWSENVVSVSLSAVDQKSDTLPKCVRFQYLIDLESTNQLTAVIGRPAYSLSLLRHSSGQLTRNGRQRSRLRSVDPVNCTYDNGDFCGWNDDPRDVLAWWEVMSMPTHHTQIACLVASTELGAQNAGSEIPQQLQHSTPPFACSFENQHMCGWMPDPRDGGAQWNVQSVRYEATIDMAVCLTPSSVFSPESFGGETEANRPNNPTLNGRLWSRTYWHRQQLYRCLSLVYHVRNGALSPTDLLSQWKLSILRHSSGNDTDLFLLALLVPFLHLASSVFLYLDGVLRGGSDAEGLVNRFDVFKQVLWEPSGSFSHSHQFKLSHFSSNVPIWSSGIPASILNTNGAQWNVALIHLESDPTTFNSDYKSSPLAYSSNDPIWRSPLVVTSDTNSWLTATVELDSTEVEELKDYKLCGLLSDSSSSDVLWCTYESTESLTSSLWFSVLVDLPALMTDFKKWKSSKVCSDVCGSPLFFLLSFFASAAVLIQMFNSCRNPSHHPDAMNVAITCSSAVLWRSSMPSSFGSVHSVLGTSWDSALIDLRFRDLLDFKLILEGTIPAGYPDARICVDNITSYTEPCSALQQASTTATSQWVWAHYFGITFITALILGLTIPILFLVILIWVCRRRHHSLNSPYTNNKLFSTNLWYYIGGKEIGDDPTGFRGSASLVRSNKHYNNNSSGMGTLLNGTSQFGPEVMDLPDVVIPGGRVVSFNYSGNTLGPGGTLRHTSQTGSPAPVQPVNCFNHGQLPQQMGTVSSQSSSTPSTTVARPTNLAPVNDGVFSSEAAYPYQQNQQAFGVPGQPPMMMTQSVAPGYGIDIHGSQFTDASNGMLSGIGQYNTYAPSMSTMTQPQPGTQQQFTQPQPPVPAFQPAPYAQPLQQTAFAPLPIQTQQQQQTQQQPVQPELAGQQMQPQRVVQQTLPPPPSPLSQPPPPPQAAASVAQQQQQQQQQVHYTQTSNNQSTPQPLPPPPPPPQQQQQQHRRSVVQPVQLPPPQQQQQTQLHQSFAAQLPAVSQSVSSPQRPQQTHSVQQPLPPPPPQQQQQQPQVTNTSQPQFCAMPVQNGIAAQPVATVIPTTRIPSTLASPAPTDSLTYADQQAAMAALFAATEESEGRHEARPNGVATNGCPDVYMDANQTAMRREDHPPPGYDEAVGLVVSRPNQNAGYFNQHANMVLSHNTMAKPAVPVPNSATTPTPPALPPRRMVNEIGLDDIEDTQPTACLSLAERYGLPVAEI</sequence>